<feature type="compositionally biased region" description="Low complexity" evidence="1">
    <location>
        <begin position="356"/>
        <end position="368"/>
    </location>
</feature>
<keyword evidence="4" id="KW-1185">Reference proteome</keyword>
<feature type="compositionally biased region" description="Pro residues" evidence="1">
    <location>
        <begin position="338"/>
        <end position="355"/>
    </location>
</feature>
<evidence type="ECO:0000256" key="2">
    <source>
        <dbReference type="SAM" id="SignalP"/>
    </source>
</evidence>
<feature type="compositionally biased region" description="Low complexity" evidence="1">
    <location>
        <begin position="300"/>
        <end position="337"/>
    </location>
</feature>
<feature type="signal peptide" evidence="2">
    <location>
        <begin position="1"/>
        <end position="27"/>
    </location>
</feature>
<dbReference type="STRING" id="105231.A0A1Y1I909"/>
<dbReference type="EMBL" id="DF237144">
    <property type="protein sequence ID" value="GAQ84578.1"/>
    <property type="molecule type" value="Genomic_DNA"/>
</dbReference>
<organism evidence="3 4">
    <name type="scientific">Klebsormidium nitens</name>
    <name type="common">Green alga</name>
    <name type="synonym">Ulothrix nitens</name>
    <dbReference type="NCBI Taxonomy" id="105231"/>
    <lineage>
        <taxon>Eukaryota</taxon>
        <taxon>Viridiplantae</taxon>
        <taxon>Streptophyta</taxon>
        <taxon>Klebsormidiophyceae</taxon>
        <taxon>Klebsormidiales</taxon>
        <taxon>Klebsormidiaceae</taxon>
        <taxon>Klebsormidium</taxon>
    </lineage>
</organism>
<evidence type="ECO:0000313" key="4">
    <source>
        <dbReference type="Proteomes" id="UP000054558"/>
    </source>
</evidence>
<dbReference type="Proteomes" id="UP000054558">
    <property type="component" value="Unassembled WGS sequence"/>
</dbReference>
<accession>A0A1Y1I909</accession>
<name>A0A1Y1I909_KLENI</name>
<dbReference type="AlphaFoldDB" id="A0A1Y1I909"/>
<keyword evidence="2" id="KW-0732">Signal</keyword>
<gene>
    <name evidence="3" type="ORF">KFL_001950110</name>
</gene>
<feature type="chain" id="PRO_5012078641" description="LTD domain-containing protein" evidence="2">
    <location>
        <begin position="28"/>
        <end position="572"/>
    </location>
</feature>
<protein>
    <recommendedName>
        <fullName evidence="5">LTD domain-containing protein</fullName>
    </recommendedName>
</protein>
<sequence>MFGTMAPLTKTLALVLLLALVAASAEGRTMRSLLQTPGSLPPVFLDEIHWDNAALDFGEAVEIFGPAGTDLSGWTVTRYLSRNAGGNICMNADTSQQNAGVKGPCGVGNPFTIPAGTTIPSQTVANGIGYGTVVVLIPNNGLVNGGVAVVLANAQAVVQDYLFFGAPSPLTLVGGPANGQTVTNNIGSGENGNGPIGNSIQRFGPTTYDTTTNGAPNTFGTAYQAYLPVSANPGGISSSNLDANTGLVNFPAGTTTAAGTTPLQPTSWNTGPIVLSPGGLPSATVLTNLIIASGIPAGSITPAPTTQSPTTTPAPTTFAPTTTPSPTTQSPTTTPAPTTLPPATPGPTILPPVTPAPTTSAPITPAPTSGIYSSPSASTCTALAPGLPNPCFNNDGSKFVCCAGACAAGTPGAAPACAGGPTSAPTTAAPTTAAPVTPAPTTSAPTPGPTFATASGATCNAYSANSYSCYSSDGFTFACCPTPSCAPGGAAACAGAPTAVPTTAAPVPTTAAPVPTTAAPVPTSAVFPTGSGNNCNPVGQFQCFNNDGSLYTCCIGPRKCAPGTPGPVPACA</sequence>
<feature type="region of interest" description="Disordered" evidence="1">
    <location>
        <begin position="418"/>
        <end position="447"/>
    </location>
</feature>
<evidence type="ECO:0000256" key="1">
    <source>
        <dbReference type="SAM" id="MobiDB-lite"/>
    </source>
</evidence>
<dbReference type="OMA" id="ANWDNIS"/>
<evidence type="ECO:0000313" key="3">
    <source>
        <dbReference type="EMBL" id="GAQ84578.1"/>
    </source>
</evidence>
<evidence type="ECO:0008006" key="5">
    <source>
        <dbReference type="Google" id="ProtNLM"/>
    </source>
</evidence>
<reference evidence="3 4" key="1">
    <citation type="journal article" date="2014" name="Nat. Commun.">
        <title>Klebsormidium flaccidum genome reveals primary factors for plant terrestrial adaptation.</title>
        <authorList>
            <person name="Hori K."/>
            <person name="Maruyama F."/>
            <person name="Fujisawa T."/>
            <person name="Togashi T."/>
            <person name="Yamamoto N."/>
            <person name="Seo M."/>
            <person name="Sato S."/>
            <person name="Yamada T."/>
            <person name="Mori H."/>
            <person name="Tajima N."/>
            <person name="Moriyama T."/>
            <person name="Ikeuchi M."/>
            <person name="Watanabe M."/>
            <person name="Wada H."/>
            <person name="Kobayashi K."/>
            <person name="Saito M."/>
            <person name="Masuda T."/>
            <person name="Sasaki-Sekimoto Y."/>
            <person name="Mashiguchi K."/>
            <person name="Awai K."/>
            <person name="Shimojima M."/>
            <person name="Masuda S."/>
            <person name="Iwai M."/>
            <person name="Nobusawa T."/>
            <person name="Narise T."/>
            <person name="Kondo S."/>
            <person name="Saito H."/>
            <person name="Sato R."/>
            <person name="Murakawa M."/>
            <person name="Ihara Y."/>
            <person name="Oshima-Yamada Y."/>
            <person name="Ohtaka K."/>
            <person name="Satoh M."/>
            <person name="Sonobe K."/>
            <person name="Ishii M."/>
            <person name="Ohtani R."/>
            <person name="Kanamori-Sato M."/>
            <person name="Honoki R."/>
            <person name="Miyazaki D."/>
            <person name="Mochizuki H."/>
            <person name="Umetsu J."/>
            <person name="Higashi K."/>
            <person name="Shibata D."/>
            <person name="Kamiya Y."/>
            <person name="Sato N."/>
            <person name="Nakamura Y."/>
            <person name="Tabata S."/>
            <person name="Ida S."/>
            <person name="Kurokawa K."/>
            <person name="Ohta H."/>
        </authorList>
    </citation>
    <scope>NUCLEOTIDE SEQUENCE [LARGE SCALE GENOMIC DNA]</scope>
    <source>
        <strain evidence="3 4">NIES-2285</strain>
    </source>
</reference>
<proteinExistence type="predicted"/>
<feature type="region of interest" description="Disordered" evidence="1">
    <location>
        <begin position="300"/>
        <end position="368"/>
    </location>
</feature>